<dbReference type="EMBL" id="CP011266">
    <property type="protein sequence ID" value="ALT68499.1"/>
    <property type="molecule type" value="Genomic_DNA"/>
</dbReference>
<proteinExistence type="predicted"/>
<protein>
    <submittedName>
        <fullName evidence="1">Uncharacterized protein</fullName>
    </submittedName>
</protein>
<name>A0A0U2TRF3_9EURY</name>
<gene>
    <name evidence="1" type="ORF">sm9_0702</name>
</gene>
<dbReference type="GeneID" id="43131696"/>
<evidence type="ECO:0000313" key="1">
    <source>
        <dbReference type="EMBL" id="ALT68499.1"/>
    </source>
</evidence>
<accession>A0A0U2TRF3</accession>
<evidence type="ECO:0000313" key="2">
    <source>
        <dbReference type="Proteomes" id="UP000067738"/>
    </source>
</evidence>
<dbReference type="Proteomes" id="UP000067738">
    <property type="component" value="Chromosome"/>
</dbReference>
<organism evidence="1 2">
    <name type="scientific">Methanobrevibacter millerae</name>
    <dbReference type="NCBI Taxonomy" id="230361"/>
    <lineage>
        <taxon>Archaea</taxon>
        <taxon>Methanobacteriati</taxon>
        <taxon>Methanobacteriota</taxon>
        <taxon>Methanomada group</taxon>
        <taxon>Methanobacteria</taxon>
        <taxon>Methanobacteriales</taxon>
        <taxon>Methanobacteriaceae</taxon>
        <taxon>Methanobrevibacter</taxon>
    </lineage>
</organism>
<reference evidence="1 2" key="1">
    <citation type="submission" date="2015-04" db="EMBL/GenBank/DDBJ databases">
        <title>The complete genome sequence of the rumen methanogen Methanobrevibacter millerae SM9.</title>
        <authorList>
            <person name="Leahy S.C."/>
            <person name="Kelly W.J."/>
            <person name="Pacheco D.M."/>
            <person name="Li D."/>
            <person name="Altermann E."/>
            <person name="Attwood G.T."/>
        </authorList>
    </citation>
    <scope>NUCLEOTIDE SEQUENCE [LARGE SCALE GENOMIC DNA]</scope>
    <source>
        <strain evidence="1 2">SM9</strain>
    </source>
</reference>
<dbReference type="AlphaFoldDB" id="A0A0U2TRF3"/>
<keyword evidence="2" id="KW-1185">Reference proteome</keyword>
<dbReference type="RefSeq" id="WP_157064651.1">
    <property type="nucleotide sequence ID" value="NZ_CP011266.1"/>
</dbReference>
<dbReference type="PATRIC" id="fig|230361.4.peg.726"/>
<dbReference type="KEGG" id="mmil:sm9_0702"/>
<sequence>MAYIEYMIIMTKKDTKSTIILNNIKSDDFLDFSSSYDLKQIIEVLSKIMDD</sequence>